<keyword evidence="2" id="KW-1185">Reference proteome</keyword>
<dbReference type="Proteomes" id="UP000015453">
    <property type="component" value="Unassembled WGS sequence"/>
</dbReference>
<dbReference type="EMBL" id="AUSU01001120">
    <property type="protein sequence ID" value="EPS71767.1"/>
    <property type="molecule type" value="Genomic_DNA"/>
</dbReference>
<dbReference type="PANTHER" id="PTHR37738">
    <property type="entry name" value="OS03G0209700 PROTEIN"/>
    <property type="match status" value="1"/>
</dbReference>
<reference evidence="1 2" key="1">
    <citation type="journal article" date="2013" name="BMC Genomics">
        <title>The miniature genome of a carnivorous plant Genlisea aurea contains a low number of genes and short non-coding sequences.</title>
        <authorList>
            <person name="Leushkin E.V."/>
            <person name="Sutormin R.A."/>
            <person name="Nabieva E.R."/>
            <person name="Penin A.A."/>
            <person name="Kondrashov A.S."/>
            <person name="Logacheva M.D."/>
        </authorList>
    </citation>
    <scope>NUCLEOTIDE SEQUENCE [LARGE SCALE GENOMIC DNA]</scope>
</reference>
<name>S8EGG1_9LAMI</name>
<proteinExistence type="predicted"/>
<protein>
    <submittedName>
        <fullName evidence="1">Uncharacterized protein</fullName>
    </submittedName>
</protein>
<dbReference type="AlphaFoldDB" id="S8EGG1"/>
<comment type="caution">
    <text evidence="1">The sequence shown here is derived from an EMBL/GenBank/DDBJ whole genome shotgun (WGS) entry which is preliminary data.</text>
</comment>
<evidence type="ECO:0000313" key="2">
    <source>
        <dbReference type="Proteomes" id="UP000015453"/>
    </source>
</evidence>
<sequence length="134" mass="15114">MEGVASIALLPGGSISGHFIQLPGSICYGLHGTELECERECSKGEDFRLIKLTITDYHRKREKEVVVECRGHDAAKMDTAHCAHGWQKDVWGWWKKKGNMEEEEEEEPESKSLFVNIGPMTITGLDFESDDDTE</sequence>
<gene>
    <name evidence="1" type="ORF">M569_03002</name>
</gene>
<dbReference type="PANTHER" id="PTHR37738:SF1">
    <property type="entry name" value="OS03G0257000 PROTEIN"/>
    <property type="match status" value="1"/>
</dbReference>
<dbReference type="OrthoDB" id="1898337at2759"/>
<evidence type="ECO:0000313" key="1">
    <source>
        <dbReference type="EMBL" id="EPS71767.1"/>
    </source>
</evidence>
<organism evidence="1 2">
    <name type="scientific">Genlisea aurea</name>
    <dbReference type="NCBI Taxonomy" id="192259"/>
    <lineage>
        <taxon>Eukaryota</taxon>
        <taxon>Viridiplantae</taxon>
        <taxon>Streptophyta</taxon>
        <taxon>Embryophyta</taxon>
        <taxon>Tracheophyta</taxon>
        <taxon>Spermatophyta</taxon>
        <taxon>Magnoliopsida</taxon>
        <taxon>eudicotyledons</taxon>
        <taxon>Gunneridae</taxon>
        <taxon>Pentapetalae</taxon>
        <taxon>asterids</taxon>
        <taxon>lamiids</taxon>
        <taxon>Lamiales</taxon>
        <taxon>Lentibulariaceae</taxon>
        <taxon>Genlisea</taxon>
    </lineage>
</organism>
<accession>S8EGG1</accession>